<name>N8YKC8_ACIBZ</name>
<proteinExistence type="predicted"/>
<dbReference type="EMBL" id="APPK01000059">
    <property type="protein sequence ID" value="ENV19735.1"/>
    <property type="molecule type" value="Genomic_DNA"/>
</dbReference>
<dbReference type="HOGENOM" id="CLU_2613887_0_0_6"/>
<reference evidence="1 2" key="1">
    <citation type="submission" date="2013-02" db="EMBL/GenBank/DDBJ databases">
        <title>The Genome Sequence of Acinetobacter bereziniae NIPH 3.</title>
        <authorList>
            <consortium name="The Broad Institute Genome Sequencing Platform"/>
            <consortium name="The Broad Institute Genome Sequencing Center for Infectious Disease"/>
            <person name="Cerqueira G."/>
            <person name="Feldgarden M."/>
            <person name="Courvalin P."/>
            <person name="Perichon B."/>
            <person name="Grillot-Courvalin C."/>
            <person name="Clermont D."/>
            <person name="Rocha E."/>
            <person name="Yoon E.-J."/>
            <person name="Nemec A."/>
            <person name="Walker B."/>
            <person name="Young S.K."/>
            <person name="Zeng Q."/>
            <person name="Gargeya S."/>
            <person name="Fitzgerald M."/>
            <person name="Haas B."/>
            <person name="Abouelleil A."/>
            <person name="Alvarado L."/>
            <person name="Arachchi H.M."/>
            <person name="Berlin A.M."/>
            <person name="Chapman S.B."/>
            <person name="Dewar J."/>
            <person name="Goldberg J."/>
            <person name="Griggs A."/>
            <person name="Gujja S."/>
            <person name="Hansen M."/>
            <person name="Howarth C."/>
            <person name="Imamovic A."/>
            <person name="Larimer J."/>
            <person name="McCowan C."/>
            <person name="Murphy C."/>
            <person name="Neiman D."/>
            <person name="Pearson M."/>
            <person name="Priest M."/>
            <person name="Roberts A."/>
            <person name="Saif S."/>
            <person name="Shea T."/>
            <person name="Sisk P."/>
            <person name="Sykes S."/>
            <person name="Wortman J."/>
            <person name="Nusbaum C."/>
            <person name="Birren B."/>
        </authorList>
    </citation>
    <scope>NUCLEOTIDE SEQUENCE [LARGE SCALE GENOMIC DNA]</scope>
    <source>
        <strain evidence="1 2">NIPH 3</strain>
    </source>
</reference>
<gene>
    <name evidence="1" type="ORF">F963_04373</name>
</gene>
<evidence type="ECO:0000313" key="1">
    <source>
        <dbReference type="EMBL" id="ENV19735.1"/>
    </source>
</evidence>
<dbReference type="PATRIC" id="fig|1217651.3.peg.4317"/>
<dbReference type="RefSeq" id="WP_004826146.1">
    <property type="nucleotide sequence ID" value="NZ_KB849461.1"/>
</dbReference>
<accession>N8YKC8</accession>
<organism evidence="1 2">
    <name type="scientific">Acinetobacter bereziniae NIPH 3</name>
    <dbReference type="NCBI Taxonomy" id="1217651"/>
    <lineage>
        <taxon>Bacteria</taxon>
        <taxon>Pseudomonadati</taxon>
        <taxon>Pseudomonadota</taxon>
        <taxon>Gammaproteobacteria</taxon>
        <taxon>Moraxellales</taxon>
        <taxon>Moraxellaceae</taxon>
        <taxon>Acinetobacter</taxon>
    </lineage>
</organism>
<evidence type="ECO:0000313" key="2">
    <source>
        <dbReference type="Proteomes" id="UP000013270"/>
    </source>
</evidence>
<protein>
    <submittedName>
        <fullName evidence="1">Uncharacterized protein</fullName>
    </submittedName>
</protein>
<comment type="caution">
    <text evidence="1">The sequence shown here is derived from an EMBL/GenBank/DDBJ whole genome shotgun (WGS) entry which is preliminary data.</text>
</comment>
<sequence length="78" mass="9081">MSKINDLKPLKLEEAILCLNAVALNKTNFKVLIRWISQCGEVEDENKFDKDLLTLVLKSFVFKDKKMLMSLKKNFLSF</sequence>
<dbReference type="AlphaFoldDB" id="N8YKC8"/>
<dbReference type="Proteomes" id="UP000013270">
    <property type="component" value="Unassembled WGS sequence"/>
</dbReference>